<sequence length="644" mass="73291">MHEGENRGHSGIYGVHERPYPSKAVDNETNMNGSADVHTFLQHNNNKSYENMQSSQLPRAVQLLSQLSNSSSTFSRNFPTLPQTFNQSKSTDSLPDAGRRLPAIFTTPTSLLFPSTQMRRSFPSPLSIVTTPLRKVSSIRKPWSNKILSVSRKNSNKNQLYRSRKANRIFTGLFPIKKYGVMKPWKASFTKNTGISDSLYNNEMHFLSNTDKLTDIAIPYRNRATSFRTPVDKSSEIPKLLLVKQNVSRTVASYQPPIKILPKPRKFRPMSPEAIYEDIITQKQLVLSTKNAEYYQERNEDFEDFDSGFDKVEDSLVTFGENALPLPKKKSIKPMKHHIKSGGTGSDFDSKEMEAVINNSGTWTMEPVESGASDVIHVTERSKYFSSKNLSLPISSTTDDPLQGFTEEGKLSFSSIDSDGLQNGSDKGKDEYIDISADNHRPEIFYNKVNNNSNINAMIALESDIPPQPEYTLSADTRNIKAFPSDEKVVAATRYHNLPNRTLTQHTVVPRAFSYFTCSFIFILKYPYRLIKTRLNAYLQFNLTSCELYTSCLYNLEQQEKICNDTKREGRLMPGLPRRRVGLCNRQLVPHYLELDAGFRQLEADFRVCVQETMNTKTFQNLVISNRTDVVNQLSLRLHILPFL</sequence>
<proteinExistence type="predicted"/>
<protein>
    <submittedName>
        <fullName evidence="2">Protein kinase domain-containing protein</fullName>
    </submittedName>
</protein>
<dbReference type="AlphaFoldDB" id="A0A1I7WBZ2"/>
<organism evidence="1 2">
    <name type="scientific">Heterorhabditis bacteriophora</name>
    <name type="common">Entomopathogenic nematode worm</name>
    <dbReference type="NCBI Taxonomy" id="37862"/>
    <lineage>
        <taxon>Eukaryota</taxon>
        <taxon>Metazoa</taxon>
        <taxon>Ecdysozoa</taxon>
        <taxon>Nematoda</taxon>
        <taxon>Chromadorea</taxon>
        <taxon>Rhabditida</taxon>
        <taxon>Rhabditina</taxon>
        <taxon>Rhabditomorpha</taxon>
        <taxon>Strongyloidea</taxon>
        <taxon>Heterorhabditidae</taxon>
        <taxon>Heterorhabditis</taxon>
    </lineage>
</organism>
<evidence type="ECO:0000313" key="2">
    <source>
        <dbReference type="WBParaSite" id="Hba_02201"/>
    </source>
</evidence>
<evidence type="ECO:0000313" key="1">
    <source>
        <dbReference type="Proteomes" id="UP000095283"/>
    </source>
</evidence>
<name>A0A1I7WBZ2_HETBA</name>
<accession>A0A1I7WBZ2</accession>
<reference evidence="2" key="1">
    <citation type="submission" date="2016-11" db="UniProtKB">
        <authorList>
            <consortium name="WormBaseParasite"/>
        </authorList>
    </citation>
    <scope>IDENTIFICATION</scope>
</reference>
<keyword evidence="1" id="KW-1185">Reference proteome</keyword>
<dbReference type="WBParaSite" id="Hba_02201">
    <property type="protein sequence ID" value="Hba_02201"/>
    <property type="gene ID" value="Hba_02201"/>
</dbReference>
<dbReference type="Proteomes" id="UP000095283">
    <property type="component" value="Unplaced"/>
</dbReference>